<accession>A0ABX1QBC8</accession>
<dbReference type="InterPro" id="IPR013381">
    <property type="entry name" value="CRISPR-assoc_prot_Cse1"/>
</dbReference>
<dbReference type="RefSeq" id="WP_169260495.1">
    <property type="nucleotide sequence ID" value="NZ_WTVQ01000016.1"/>
</dbReference>
<dbReference type="Gene3D" id="1.10.132.100">
    <property type="match status" value="1"/>
</dbReference>
<evidence type="ECO:0000313" key="3">
    <source>
        <dbReference type="Proteomes" id="UP000648984"/>
    </source>
</evidence>
<dbReference type="EMBL" id="WTVQ01000016">
    <property type="protein sequence ID" value="NMG75345.1"/>
    <property type="molecule type" value="Genomic_DNA"/>
</dbReference>
<evidence type="ECO:0000313" key="2">
    <source>
        <dbReference type="EMBL" id="NMG75345.1"/>
    </source>
</evidence>
<sequence>MNDNTAPLPQSAPPSDGPATSPHFNLVDEAWIPVRYLNGDSAELGIRETLLRAGQIAEIQDASPLVVAALHRFLLAVLYRALEGPTDALQAKTWFKQGWPQEKIEAYLQRWHDRFWLFDKRYPFAQVPDFTPRNWRAWTVLAAEHNADNAKVLFDHVDVNQAGAISPAHAARWLLATQTFSVSCGKSELSHTGTAPSATAVMALPLGLSLTDTLMYQLVPQNRCVLVGDIPLWEREPESANTLRSGPERAISGYADRYTWQIRAVRLQAEADFSVTRLAFASGINPLAEQQSDPMLCYRVDEKHGRLPVIFRERGFWRDFDSLLPDASNNAPLVMTHAVVLSRAFPARFPVTVMVVGQSNDKAKIEYWRMERFTLPPALVGDRDVRADVRELLVAAEGAQTALGAACKSFARNVLSRGEREPATKDVNGFLRQMPVIDRYWSSLEPRFHEILGEYTEARDPEDIRLLWLRHVLAAMSAAWRGYAASIAGSDAWAIRALARAEVPVLRQIGRLKQEISKLEPQKEPA</sequence>
<dbReference type="Pfam" id="PF09481">
    <property type="entry name" value="CRISPR_Cse1"/>
    <property type="match status" value="1"/>
</dbReference>
<comment type="caution">
    <text evidence="2">The sequence shown here is derived from an EMBL/GenBank/DDBJ whole genome shotgun (WGS) entry which is preliminary data.</text>
</comment>
<organism evidence="2 3">
    <name type="scientific">Aromatoleum diolicum</name>
    <dbReference type="NCBI Taxonomy" id="75796"/>
    <lineage>
        <taxon>Bacteria</taxon>
        <taxon>Pseudomonadati</taxon>
        <taxon>Pseudomonadota</taxon>
        <taxon>Betaproteobacteria</taxon>
        <taxon>Rhodocyclales</taxon>
        <taxon>Rhodocyclaceae</taxon>
        <taxon>Aromatoleum</taxon>
    </lineage>
</organism>
<gene>
    <name evidence="2" type="primary">casA</name>
    <name evidence="2" type="ORF">GPA25_11315</name>
</gene>
<keyword evidence="3" id="KW-1185">Reference proteome</keyword>
<proteinExistence type="predicted"/>
<dbReference type="Proteomes" id="UP000648984">
    <property type="component" value="Unassembled WGS sequence"/>
</dbReference>
<protein>
    <submittedName>
        <fullName evidence="2">Type I-E CRISPR-associated protein Cse1/CasA</fullName>
    </submittedName>
</protein>
<name>A0ABX1QBC8_9RHOO</name>
<dbReference type="CDD" id="cd09729">
    <property type="entry name" value="Cse1_I-E"/>
    <property type="match status" value="1"/>
</dbReference>
<reference evidence="2 3" key="1">
    <citation type="submission" date="2019-12" db="EMBL/GenBank/DDBJ databases">
        <title>Comparative genomics gives insights into the taxonomy of the Azoarcus-Aromatoleum group and reveals separate origins of nif in the plant-associated Azoarcus and non-plant-associated Aromatoleum sub-groups.</title>
        <authorList>
            <person name="Lafos M."/>
            <person name="Maluk M."/>
            <person name="Batista M."/>
            <person name="Junghare M."/>
            <person name="Carmona M."/>
            <person name="Faoro H."/>
            <person name="Cruz L.M."/>
            <person name="Battistoni F."/>
            <person name="De Souza E."/>
            <person name="Pedrosa F."/>
            <person name="Chen W.-M."/>
            <person name="Poole P.S."/>
            <person name="Dixon R.A."/>
            <person name="James E.K."/>
        </authorList>
    </citation>
    <scope>NUCLEOTIDE SEQUENCE [LARGE SCALE GENOMIC DNA]</scope>
    <source>
        <strain evidence="2 3">22Lin</strain>
    </source>
</reference>
<feature type="region of interest" description="Disordered" evidence="1">
    <location>
        <begin position="1"/>
        <end position="20"/>
    </location>
</feature>
<evidence type="ECO:0000256" key="1">
    <source>
        <dbReference type="SAM" id="MobiDB-lite"/>
    </source>
</evidence>
<dbReference type="NCBIfam" id="TIGR02547">
    <property type="entry name" value="casA_cse1"/>
    <property type="match status" value="1"/>
</dbReference>